<comment type="caution">
    <text evidence="2">The sequence shown here is derived from an EMBL/GenBank/DDBJ whole genome shotgun (WGS) entry which is preliminary data.</text>
</comment>
<dbReference type="RefSeq" id="WP_066969238.1">
    <property type="nucleotide sequence ID" value="NZ_CP023449.1"/>
</dbReference>
<dbReference type="PANTHER" id="PTHR34310:SF8">
    <property type="entry name" value="CONSERVED PROTEIN"/>
    <property type="match status" value="1"/>
</dbReference>
<dbReference type="Pfam" id="PF04248">
    <property type="entry name" value="NTP_transf_9"/>
    <property type="match status" value="1"/>
</dbReference>
<dbReference type="AlphaFoldDB" id="A0A2A4FQU7"/>
<dbReference type="Gene3D" id="2.170.150.40">
    <property type="entry name" value="Domain of unknown function (DUF427)"/>
    <property type="match status" value="1"/>
</dbReference>
<evidence type="ECO:0000259" key="1">
    <source>
        <dbReference type="Pfam" id="PF04248"/>
    </source>
</evidence>
<reference evidence="2 3" key="1">
    <citation type="submission" date="2017-09" db="EMBL/GenBank/DDBJ databases">
        <title>The Catabolism of 3,6-Dichlorosalicylic acid is Initiated by the Cytochrome P450 Monooxygenase DsmABC in Rhizorhabdus dicambivorans Ndbn-20.</title>
        <authorList>
            <person name="Na L."/>
        </authorList>
    </citation>
    <scope>NUCLEOTIDE SEQUENCE [LARGE SCALE GENOMIC DNA]</scope>
    <source>
        <strain evidence="2 3">Ndbn-20m</strain>
    </source>
</reference>
<name>A0A2A4FQU7_9SPHN</name>
<dbReference type="PANTHER" id="PTHR34310">
    <property type="entry name" value="DUF427 DOMAIN PROTEIN (AFU_ORTHOLOGUE AFUA_3G02220)"/>
    <property type="match status" value="1"/>
</dbReference>
<gene>
    <name evidence="2" type="ORF">COO09_22120</name>
</gene>
<accession>A0A2A4FQU7</accession>
<dbReference type="EMBL" id="NWUF01000036">
    <property type="protein sequence ID" value="PCE40056.1"/>
    <property type="molecule type" value="Genomic_DNA"/>
</dbReference>
<evidence type="ECO:0000313" key="2">
    <source>
        <dbReference type="EMBL" id="PCE40056.1"/>
    </source>
</evidence>
<sequence>MTDPLILAPSADHPITIRPNPRRVVVEAGGQVVADSCEALILHEASYPAVQYIPLKHVMMASLRPSTHSTYCLYKGTAAYFDLLPLGDRGANAVWTYLSPYSVAGAIADHVAFYADRVEIRELECRS</sequence>
<protein>
    <submittedName>
        <fullName evidence="2">DUF427 domain-containing protein</fullName>
    </submittedName>
</protein>
<evidence type="ECO:0000313" key="3">
    <source>
        <dbReference type="Proteomes" id="UP000218934"/>
    </source>
</evidence>
<feature type="domain" description="DUF427" evidence="1">
    <location>
        <begin position="24"/>
        <end position="115"/>
    </location>
</feature>
<proteinExistence type="predicted"/>
<dbReference type="OrthoDB" id="9815163at2"/>
<keyword evidence="3" id="KW-1185">Reference proteome</keyword>
<organism evidence="2 3">
    <name type="scientific">Rhizorhabdus dicambivorans</name>
    <dbReference type="NCBI Taxonomy" id="1850238"/>
    <lineage>
        <taxon>Bacteria</taxon>
        <taxon>Pseudomonadati</taxon>
        <taxon>Pseudomonadota</taxon>
        <taxon>Alphaproteobacteria</taxon>
        <taxon>Sphingomonadales</taxon>
        <taxon>Sphingomonadaceae</taxon>
        <taxon>Rhizorhabdus</taxon>
    </lineage>
</organism>
<dbReference type="Proteomes" id="UP000218934">
    <property type="component" value="Unassembled WGS sequence"/>
</dbReference>
<dbReference type="InterPro" id="IPR007361">
    <property type="entry name" value="DUF427"/>
</dbReference>
<dbReference type="InterPro" id="IPR038694">
    <property type="entry name" value="DUF427_sf"/>
</dbReference>
<dbReference type="KEGG" id="rdi:CMV14_15850"/>